<accession>A0A3M8DXC2</accession>
<comment type="caution">
    <text evidence="1">The sequence shown here is derived from an EMBL/GenBank/DDBJ whole genome shotgun (WGS) entry which is preliminary data.</text>
</comment>
<sequence length="192" mass="22243">MLERLDELKEKAKGTIFEAFVDDQVENYKQIKQKELKKAQINNKWIDQADKLFNLFEDVCNKYKPKIEAFASQVVFVDNRDDEGSVSFAITNFKSETFSLQCADLHSLNDDYQKLEDDEYVETLDVGNEVGGVHFFFYPGETIKEILYSETFTTSKAANLFTKAVEPLILELFQKCFDLESLLKATEQQEEL</sequence>
<evidence type="ECO:0000313" key="2">
    <source>
        <dbReference type="Proteomes" id="UP000271031"/>
    </source>
</evidence>
<proteinExistence type="predicted"/>
<dbReference type="EMBL" id="RHHQ01000001">
    <property type="protein sequence ID" value="RNB92830.1"/>
    <property type="molecule type" value="Genomic_DNA"/>
</dbReference>
<reference evidence="1 2" key="1">
    <citation type="submission" date="2018-10" db="EMBL/GenBank/DDBJ databases">
        <title>Phylogenomics of Brevibacillus.</title>
        <authorList>
            <person name="Dunlap C."/>
        </authorList>
    </citation>
    <scope>NUCLEOTIDE SEQUENCE [LARGE SCALE GENOMIC DNA]</scope>
    <source>
        <strain evidence="1 2">JCM 15716</strain>
    </source>
</reference>
<keyword evidence="2" id="KW-1185">Reference proteome</keyword>
<dbReference type="AlphaFoldDB" id="A0A3M8DXC2"/>
<organism evidence="1 2">
    <name type="scientific">Brevibacillus fluminis</name>
    <dbReference type="NCBI Taxonomy" id="511487"/>
    <lineage>
        <taxon>Bacteria</taxon>
        <taxon>Bacillati</taxon>
        <taxon>Bacillota</taxon>
        <taxon>Bacilli</taxon>
        <taxon>Bacillales</taxon>
        <taxon>Paenibacillaceae</taxon>
        <taxon>Brevibacillus</taxon>
    </lineage>
</organism>
<evidence type="ECO:0000313" key="1">
    <source>
        <dbReference type="EMBL" id="RNB92830.1"/>
    </source>
</evidence>
<dbReference type="Proteomes" id="UP000271031">
    <property type="component" value="Unassembled WGS sequence"/>
</dbReference>
<gene>
    <name evidence="1" type="ORF">EDM56_00040</name>
</gene>
<name>A0A3M8DXC2_9BACL</name>
<protein>
    <submittedName>
        <fullName evidence="1">Uncharacterized protein</fullName>
    </submittedName>
</protein>